<dbReference type="PANTHER" id="PTHR45812:SF1">
    <property type="entry name" value="DNA POLYMERASE ZETA CATALYTIC SUBUNIT"/>
    <property type="match status" value="1"/>
</dbReference>
<evidence type="ECO:0000313" key="5">
    <source>
        <dbReference type="EMBL" id="KNE99410.1"/>
    </source>
</evidence>
<comment type="caution">
    <text evidence="5">The sequence shown here is derived from an EMBL/GenBank/DDBJ whole genome shotgun (WGS) entry which is preliminary data.</text>
</comment>
<protein>
    <recommendedName>
        <fullName evidence="1">DNA-directed DNA polymerase</fullName>
        <ecNumber evidence="1">2.7.7.7</ecNumber>
    </recommendedName>
</protein>
<keyword evidence="3" id="KW-0548">Nucleotidyltransferase</keyword>
<dbReference type="GO" id="GO:0005634">
    <property type="term" value="C:nucleus"/>
    <property type="evidence" value="ECO:0007669"/>
    <property type="project" value="TreeGrafter"/>
</dbReference>
<dbReference type="Proteomes" id="UP000054564">
    <property type="component" value="Unassembled WGS sequence"/>
</dbReference>
<dbReference type="AlphaFoldDB" id="A0A0L0VJG0"/>
<dbReference type="SUPFAM" id="SSF56672">
    <property type="entry name" value="DNA/RNA polymerases"/>
    <property type="match status" value="1"/>
</dbReference>
<dbReference type="GO" id="GO:0016035">
    <property type="term" value="C:zeta DNA polymerase complex"/>
    <property type="evidence" value="ECO:0007669"/>
    <property type="project" value="InterPro"/>
</dbReference>
<keyword evidence="6" id="KW-1185">Reference proteome</keyword>
<evidence type="ECO:0000256" key="4">
    <source>
        <dbReference type="ARBA" id="ARBA00022932"/>
    </source>
</evidence>
<dbReference type="PANTHER" id="PTHR45812">
    <property type="entry name" value="DNA POLYMERASE ZETA CATALYTIC SUBUNIT"/>
    <property type="match status" value="1"/>
</dbReference>
<sequence length="80" mass="9252">MHSWSHIERKLFETQDLSDIKVYLYRQCQRLLLGKVSIQDFMFAKEVKLETYSKKGPPPPGALIAARKMVLDPQTKPAYA</sequence>
<dbReference type="GO" id="GO:0003887">
    <property type="term" value="F:DNA-directed DNA polymerase activity"/>
    <property type="evidence" value="ECO:0007669"/>
    <property type="project" value="UniProtKB-KW"/>
</dbReference>
<keyword evidence="4" id="KW-0239">DNA-directed DNA polymerase</keyword>
<dbReference type="Gene3D" id="1.10.132.60">
    <property type="entry name" value="DNA polymerase family B, C-terminal domain"/>
    <property type="match status" value="1"/>
</dbReference>
<dbReference type="InterPro" id="IPR042087">
    <property type="entry name" value="DNA_pol_B_thumb"/>
</dbReference>
<reference evidence="6" key="1">
    <citation type="submission" date="2014-03" db="EMBL/GenBank/DDBJ databases">
        <title>The Genome Sequence of Puccinia striiformis f. sp. tritici PST-78.</title>
        <authorList>
            <consortium name="The Broad Institute Genome Sequencing Platform"/>
            <person name="Cuomo C."/>
            <person name="Hulbert S."/>
            <person name="Chen X."/>
            <person name="Walker B."/>
            <person name="Young S.K."/>
            <person name="Zeng Q."/>
            <person name="Gargeya S."/>
            <person name="Fitzgerald M."/>
            <person name="Haas B."/>
            <person name="Abouelleil A."/>
            <person name="Alvarado L."/>
            <person name="Arachchi H.M."/>
            <person name="Berlin A.M."/>
            <person name="Chapman S.B."/>
            <person name="Goldberg J."/>
            <person name="Griggs A."/>
            <person name="Gujja S."/>
            <person name="Hansen M."/>
            <person name="Howarth C."/>
            <person name="Imamovic A."/>
            <person name="Larimer J."/>
            <person name="McCowan C."/>
            <person name="Montmayeur A."/>
            <person name="Murphy C."/>
            <person name="Neiman D."/>
            <person name="Pearson M."/>
            <person name="Priest M."/>
            <person name="Roberts A."/>
            <person name="Saif S."/>
            <person name="Shea T."/>
            <person name="Sisk P."/>
            <person name="Sykes S."/>
            <person name="Wortman J."/>
            <person name="Nusbaum C."/>
            <person name="Birren B."/>
        </authorList>
    </citation>
    <scope>NUCLEOTIDE SEQUENCE [LARGE SCALE GENOMIC DNA]</scope>
    <source>
        <strain evidence="6">race PST-78</strain>
    </source>
</reference>
<dbReference type="GO" id="GO:0042276">
    <property type="term" value="P:error-prone translesion synthesis"/>
    <property type="evidence" value="ECO:0007669"/>
    <property type="project" value="TreeGrafter"/>
</dbReference>
<dbReference type="EC" id="2.7.7.7" evidence="1"/>
<keyword evidence="2" id="KW-0808">Transferase</keyword>
<evidence type="ECO:0000313" key="6">
    <source>
        <dbReference type="Proteomes" id="UP000054564"/>
    </source>
</evidence>
<dbReference type="GO" id="GO:0000724">
    <property type="term" value="P:double-strand break repair via homologous recombination"/>
    <property type="evidence" value="ECO:0007669"/>
    <property type="project" value="TreeGrafter"/>
</dbReference>
<name>A0A0L0VJG0_9BASI</name>
<evidence type="ECO:0000256" key="1">
    <source>
        <dbReference type="ARBA" id="ARBA00012417"/>
    </source>
</evidence>
<accession>A0A0L0VJG0</accession>
<dbReference type="STRING" id="1165861.A0A0L0VJG0"/>
<dbReference type="InterPro" id="IPR030559">
    <property type="entry name" value="PolZ_Rev3"/>
</dbReference>
<proteinExistence type="predicted"/>
<dbReference type="InterPro" id="IPR043502">
    <property type="entry name" value="DNA/RNA_pol_sf"/>
</dbReference>
<dbReference type="EMBL" id="AJIL01000046">
    <property type="protein sequence ID" value="KNE99410.1"/>
    <property type="molecule type" value="Genomic_DNA"/>
</dbReference>
<evidence type="ECO:0000256" key="3">
    <source>
        <dbReference type="ARBA" id="ARBA00022695"/>
    </source>
</evidence>
<gene>
    <name evidence="5" type="ORF">PSTG_07340</name>
</gene>
<organism evidence="5 6">
    <name type="scientific">Puccinia striiformis f. sp. tritici PST-78</name>
    <dbReference type="NCBI Taxonomy" id="1165861"/>
    <lineage>
        <taxon>Eukaryota</taxon>
        <taxon>Fungi</taxon>
        <taxon>Dikarya</taxon>
        <taxon>Basidiomycota</taxon>
        <taxon>Pucciniomycotina</taxon>
        <taxon>Pucciniomycetes</taxon>
        <taxon>Pucciniales</taxon>
        <taxon>Pucciniaceae</taxon>
        <taxon>Puccinia</taxon>
    </lineage>
</organism>
<evidence type="ECO:0000256" key="2">
    <source>
        <dbReference type="ARBA" id="ARBA00022679"/>
    </source>
</evidence>